<dbReference type="PROSITE" id="PS51725">
    <property type="entry name" value="ABM"/>
    <property type="match status" value="1"/>
</dbReference>
<dbReference type="AlphaFoldDB" id="A0A917GXH8"/>
<dbReference type="Proteomes" id="UP000627715">
    <property type="component" value="Unassembled WGS sequence"/>
</dbReference>
<keyword evidence="3" id="KW-1185">Reference proteome</keyword>
<dbReference type="InterPro" id="IPR007138">
    <property type="entry name" value="ABM_dom"/>
</dbReference>
<dbReference type="InterPro" id="IPR011008">
    <property type="entry name" value="Dimeric_a/b-barrel"/>
</dbReference>
<comment type="caution">
    <text evidence="2">The sequence shown here is derived from an EMBL/GenBank/DDBJ whole genome shotgun (WGS) entry which is preliminary data.</text>
</comment>
<dbReference type="RefSeq" id="WP_068812418.1">
    <property type="nucleotide sequence ID" value="NZ_BMIY01000006.1"/>
</dbReference>
<organism evidence="2 3">
    <name type="scientific">Pseudohongiella nitratireducens</name>
    <dbReference type="NCBI Taxonomy" id="1768907"/>
    <lineage>
        <taxon>Bacteria</taxon>
        <taxon>Pseudomonadati</taxon>
        <taxon>Pseudomonadota</taxon>
        <taxon>Gammaproteobacteria</taxon>
        <taxon>Pseudomonadales</taxon>
        <taxon>Pseudohongiellaceae</taxon>
        <taxon>Pseudohongiella</taxon>
    </lineage>
</organism>
<keyword evidence="2" id="KW-0503">Monooxygenase</keyword>
<dbReference type="OrthoDB" id="9812192at2"/>
<evidence type="ECO:0000313" key="3">
    <source>
        <dbReference type="Proteomes" id="UP000627715"/>
    </source>
</evidence>
<dbReference type="Pfam" id="PF03992">
    <property type="entry name" value="ABM"/>
    <property type="match status" value="1"/>
</dbReference>
<keyword evidence="2" id="KW-0560">Oxidoreductase</keyword>
<name>A0A917GXH8_9GAMM</name>
<dbReference type="Gene3D" id="3.30.70.100">
    <property type="match status" value="1"/>
</dbReference>
<evidence type="ECO:0000313" key="2">
    <source>
        <dbReference type="EMBL" id="GGG60145.1"/>
    </source>
</evidence>
<dbReference type="EMBL" id="BMIY01000006">
    <property type="protein sequence ID" value="GGG60145.1"/>
    <property type="molecule type" value="Genomic_DNA"/>
</dbReference>
<dbReference type="SUPFAM" id="SSF54909">
    <property type="entry name" value="Dimeric alpha+beta barrel"/>
    <property type="match status" value="1"/>
</dbReference>
<feature type="domain" description="ABM" evidence="1">
    <location>
        <begin position="4"/>
        <end position="92"/>
    </location>
</feature>
<evidence type="ECO:0000259" key="1">
    <source>
        <dbReference type="PROSITE" id="PS51725"/>
    </source>
</evidence>
<sequence length="93" mass="10871">MSRLILKGFILVTESDLMAVKNELNQHIRLTLEEPGCLVFAVNQNADNPLRFDVYEEFIDRASFDAHQQRVKSSHWGKLTNNVERHYEIQEVN</sequence>
<accession>A0A917GXH8</accession>
<dbReference type="GO" id="GO:0004497">
    <property type="term" value="F:monooxygenase activity"/>
    <property type="evidence" value="ECO:0007669"/>
    <property type="project" value="UniProtKB-KW"/>
</dbReference>
<reference evidence="2" key="2">
    <citation type="submission" date="2020-09" db="EMBL/GenBank/DDBJ databases">
        <authorList>
            <person name="Sun Q."/>
            <person name="Zhou Y."/>
        </authorList>
    </citation>
    <scope>NUCLEOTIDE SEQUENCE</scope>
    <source>
        <strain evidence="2">CGMCC 1.15425</strain>
    </source>
</reference>
<protein>
    <submittedName>
        <fullName evidence="2">Antibiotic biosynthesis monooxygenase</fullName>
    </submittedName>
</protein>
<reference evidence="2" key="1">
    <citation type="journal article" date="2014" name="Int. J. Syst. Evol. Microbiol.">
        <title>Complete genome sequence of Corynebacterium casei LMG S-19264T (=DSM 44701T), isolated from a smear-ripened cheese.</title>
        <authorList>
            <consortium name="US DOE Joint Genome Institute (JGI-PGF)"/>
            <person name="Walter F."/>
            <person name="Albersmeier A."/>
            <person name="Kalinowski J."/>
            <person name="Ruckert C."/>
        </authorList>
    </citation>
    <scope>NUCLEOTIDE SEQUENCE</scope>
    <source>
        <strain evidence="2">CGMCC 1.15425</strain>
    </source>
</reference>
<proteinExistence type="predicted"/>
<gene>
    <name evidence="2" type="ORF">GCM10011403_16800</name>
</gene>